<evidence type="ECO:0000256" key="1">
    <source>
        <dbReference type="ARBA" id="ARBA00023125"/>
    </source>
</evidence>
<sequence length="202" mass="24004">METREKIIATAIDQFMHYGIRSVTMDDIARLAGVSKKTIYQEFTDKNHLVLETFQSAIQDDELMMKRLPQLNDGIIEHLIGLSTYIRKRFSEMNPLVMNEIQRYYPQCWQLFEDFKSKCIYQDIVNLLEKGIQDGYFRPEIDPEIIALMRMEQMMSLFDPIKFPPSKYNMGDLHLEMFEHFLYGIFTEKGKETYLKKKNSQN</sequence>
<dbReference type="Gene3D" id="1.10.357.10">
    <property type="entry name" value="Tetracycline Repressor, domain 2"/>
    <property type="match status" value="1"/>
</dbReference>
<dbReference type="Pfam" id="PF00440">
    <property type="entry name" value="TetR_N"/>
    <property type="match status" value="1"/>
</dbReference>
<protein>
    <submittedName>
        <fullName evidence="4">TetR family transcriptional regulator</fullName>
    </submittedName>
</protein>
<organism evidence="4 5">
    <name type="scientific">Belliella aquatica</name>
    <dbReference type="NCBI Taxonomy" id="1323734"/>
    <lineage>
        <taxon>Bacteria</taxon>
        <taxon>Pseudomonadati</taxon>
        <taxon>Bacteroidota</taxon>
        <taxon>Cytophagia</taxon>
        <taxon>Cytophagales</taxon>
        <taxon>Cyclobacteriaceae</taxon>
        <taxon>Belliella</taxon>
    </lineage>
</organism>
<dbReference type="Gene3D" id="1.10.10.60">
    <property type="entry name" value="Homeodomain-like"/>
    <property type="match status" value="1"/>
</dbReference>
<dbReference type="InterPro" id="IPR050109">
    <property type="entry name" value="HTH-type_TetR-like_transc_reg"/>
</dbReference>
<dbReference type="PRINTS" id="PR00455">
    <property type="entry name" value="HTHTETR"/>
</dbReference>
<dbReference type="RefSeq" id="WP_188443834.1">
    <property type="nucleotide sequence ID" value="NZ_BMFD01000012.1"/>
</dbReference>
<dbReference type="PANTHER" id="PTHR30328:SF54">
    <property type="entry name" value="HTH-TYPE TRANSCRIPTIONAL REPRESSOR SCO4008"/>
    <property type="match status" value="1"/>
</dbReference>
<dbReference type="SUPFAM" id="SSF46689">
    <property type="entry name" value="Homeodomain-like"/>
    <property type="match status" value="1"/>
</dbReference>
<feature type="domain" description="HTH tetR-type" evidence="3">
    <location>
        <begin position="1"/>
        <end position="61"/>
    </location>
</feature>
<gene>
    <name evidence="4" type="ORF">GCM10010993_29180</name>
</gene>
<comment type="caution">
    <text evidence="4">The sequence shown here is derived from an EMBL/GenBank/DDBJ whole genome shotgun (WGS) entry which is preliminary data.</text>
</comment>
<dbReference type="SUPFAM" id="SSF48498">
    <property type="entry name" value="Tetracyclin repressor-like, C-terminal domain"/>
    <property type="match status" value="1"/>
</dbReference>
<proteinExistence type="predicted"/>
<dbReference type="InterPro" id="IPR009057">
    <property type="entry name" value="Homeodomain-like_sf"/>
</dbReference>
<reference evidence="5" key="1">
    <citation type="journal article" date="2019" name="Int. J. Syst. Evol. Microbiol.">
        <title>The Global Catalogue of Microorganisms (GCM) 10K type strain sequencing project: providing services to taxonomists for standard genome sequencing and annotation.</title>
        <authorList>
            <consortium name="The Broad Institute Genomics Platform"/>
            <consortium name="The Broad Institute Genome Sequencing Center for Infectious Disease"/>
            <person name="Wu L."/>
            <person name="Ma J."/>
        </authorList>
    </citation>
    <scope>NUCLEOTIDE SEQUENCE [LARGE SCALE GENOMIC DNA]</scope>
    <source>
        <strain evidence="5">CGMCC 1.12479</strain>
    </source>
</reference>
<name>A0ABQ1N4M9_9BACT</name>
<evidence type="ECO:0000313" key="4">
    <source>
        <dbReference type="EMBL" id="GGC48868.1"/>
    </source>
</evidence>
<dbReference type="PANTHER" id="PTHR30328">
    <property type="entry name" value="TRANSCRIPTIONAL REPRESSOR"/>
    <property type="match status" value="1"/>
</dbReference>
<feature type="DNA-binding region" description="H-T-H motif" evidence="2">
    <location>
        <begin position="24"/>
        <end position="43"/>
    </location>
</feature>
<evidence type="ECO:0000313" key="5">
    <source>
        <dbReference type="Proteomes" id="UP000635885"/>
    </source>
</evidence>
<dbReference type="InterPro" id="IPR001647">
    <property type="entry name" value="HTH_TetR"/>
</dbReference>
<accession>A0ABQ1N4M9</accession>
<evidence type="ECO:0000256" key="2">
    <source>
        <dbReference type="PROSITE-ProRule" id="PRU00335"/>
    </source>
</evidence>
<dbReference type="PROSITE" id="PS50977">
    <property type="entry name" value="HTH_TETR_2"/>
    <property type="match status" value="1"/>
</dbReference>
<dbReference type="InterPro" id="IPR036271">
    <property type="entry name" value="Tet_transcr_reg_TetR-rel_C_sf"/>
</dbReference>
<keyword evidence="5" id="KW-1185">Reference proteome</keyword>
<dbReference type="Proteomes" id="UP000635885">
    <property type="component" value="Unassembled WGS sequence"/>
</dbReference>
<dbReference type="EMBL" id="BMFD01000012">
    <property type="protein sequence ID" value="GGC48868.1"/>
    <property type="molecule type" value="Genomic_DNA"/>
</dbReference>
<evidence type="ECO:0000259" key="3">
    <source>
        <dbReference type="PROSITE" id="PS50977"/>
    </source>
</evidence>
<keyword evidence="1 2" id="KW-0238">DNA-binding</keyword>